<reference evidence="2" key="2">
    <citation type="submission" date="2015-06" db="UniProtKB">
        <authorList>
            <consortium name="EnsemblMetazoa"/>
        </authorList>
    </citation>
    <scope>IDENTIFICATION</scope>
</reference>
<dbReference type="EnsemblMetazoa" id="tetur02g04710.1">
    <property type="protein sequence ID" value="tetur02g04710.1"/>
    <property type="gene ID" value="tetur02g04710"/>
</dbReference>
<feature type="transmembrane region" description="Helical" evidence="1">
    <location>
        <begin position="41"/>
        <end position="62"/>
    </location>
</feature>
<organism evidence="2 3">
    <name type="scientific">Tetranychus urticae</name>
    <name type="common">Two-spotted spider mite</name>
    <dbReference type="NCBI Taxonomy" id="32264"/>
    <lineage>
        <taxon>Eukaryota</taxon>
        <taxon>Metazoa</taxon>
        <taxon>Ecdysozoa</taxon>
        <taxon>Arthropoda</taxon>
        <taxon>Chelicerata</taxon>
        <taxon>Arachnida</taxon>
        <taxon>Acari</taxon>
        <taxon>Acariformes</taxon>
        <taxon>Trombidiformes</taxon>
        <taxon>Prostigmata</taxon>
        <taxon>Eleutherengona</taxon>
        <taxon>Raphignathae</taxon>
        <taxon>Tetranychoidea</taxon>
        <taxon>Tetranychidae</taxon>
        <taxon>Tetranychus</taxon>
    </lineage>
</organism>
<evidence type="ECO:0000256" key="1">
    <source>
        <dbReference type="SAM" id="Phobius"/>
    </source>
</evidence>
<accession>T1JVI3</accession>
<dbReference type="Proteomes" id="UP000015104">
    <property type="component" value="Unassembled WGS sequence"/>
</dbReference>
<evidence type="ECO:0000313" key="3">
    <source>
        <dbReference type="Proteomes" id="UP000015104"/>
    </source>
</evidence>
<dbReference type="HOGENOM" id="CLU_1519771_0_0_1"/>
<keyword evidence="1" id="KW-1133">Transmembrane helix</keyword>
<feature type="transmembrane region" description="Helical" evidence="1">
    <location>
        <begin position="74"/>
        <end position="94"/>
    </location>
</feature>
<reference evidence="3" key="1">
    <citation type="submission" date="2011-08" db="EMBL/GenBank/DDBJ databases">
        <authorList>
            <person name="Rombauts S."/>
        </authorList>
    </citation>
    <scope>NUCLEOTIDE SEQUENCE</scope>
    <source>
        <strain evidence="3">London</strain>
    </source>
</reference>
<dbReference type="EMBL" id="CAEY01000795">
    <property type="status" value="NOT_ANNOTATED_CDS"/>
    <property type="molecule type" value="Genomic_DNA"/>
</dbReference>
<feature type="transmembrane region" description="Helical" evidence="1">
    <location>
        <begin position="101"/>
        <end position="121"/>
    </location>
</feature>
<keyword evidence="3" id="KW-1185">Reference proteome</keyword>
<dbReference type="AlphaFoldDB" id="T1JVI3"/>
<keyword evidence="1" id="KW-0472">Membrane</keyword>
<name>T1JVI3_TETUR</name>
<proteinExistence type="predicted"/>
<protein>
    <submittedName>
        <fullName evidence="2">Uncharacterized protein</fullName>
    </submittedName>
</protein>
<feature type="transmembrane region" description="Helical" evidence="1">
    <location>
        <begin position="127"/>
        <end position="150"/>
    </location>
</feature>
<evidence type="ECO:0000313" key="2">
    <source>
        <dbReference type="EnsemblMetazoa" id="tetur02g04710.1"/>
    </source>
</evidence>
<keyword evidence="1" id="KW-0812">Transmembrane</keyword>
<sequence length="177" mass="20404">MLGAQVRYWERKRHPERYGPGDSESHQSYFVPRLSKDGQRYLLIFIFSSHILALPLLHFLASKSFNIVDIIFNWLTYDILLHEIALSVGLFGSITAKWKPLIIAIFLLMVAILCDIAVTSFCTKWNANALVSIFMWVLIALEIALAHSLAKHYKRIEEMPREPLNGPRKGNQSYHYS</sequence>